<dbReference type="SUPFAM" id="SSF50447">
    <property type="entry name" value="Translation proteins"/>
    <property type="match status" value="1"/>
</dbReference>
<keyword evidence="3 7" id="KW-0694">RNA-binding</keyword>
<evidence type="ECO:0000313" key="10">
    <source>
        <dbReference type="EMBL" id="AZR74718.1"/>
    </source>
</evidence>
<evidence type="ECO:0000256" key="2">
    <source>
        <dbReference type="ARBA" id="ARBA00022730"/>
    </source>
</evidence>
<dbReference type="Proteomes" id="UP000267250">
    <property type="component" value="Chromosome"/>
</dbReference>
<reference evidence="10 11" key="1">
    <citation type="submission" date="2016-07" db="EMBL/GenBank/DDBJ databases">
        <title>Genome and transcriptome analysis of iron-reducing fermentative bacteria Anoxybacter fermentans.</title>
        <authorList>
            <person name="Zeng X."/>
            <person name="Shao Z."/>
        </authorList>
    </citation>
    <scope>NUCLEOTIDE SEQUENCE [LARGE SCALE GENOMIC DNA]</scope>
    <source>
        <strain evidence="10 11">DY22613</strain>
    </source>
</reference>
<dbReference type="RefSeq" id="WP_127018086.1">
    <property type="nucleotide sequence ID" value="NZ_CP016379.1"/>
</dbReference>
<sequence length="208" mass="22823">MAKGILGRKIGMTQIFTEEGEVIPVTVVEAGPCVVVQKKTKEVDGYDAYQIGFGEIKPKHVNKPLKGHFEKAGVEPKKYLREVKFDQEYNVGDVIKVDIFKEGEKVDVIGTSKGKGFAGTIKRWNFHRGPMSHGSKFHRAPGSLGASTFPARVFKGKKMAGRMGGKRVTIQNLEIVRVDPERNLLLIKGSIPGPKKGLVIIREAVKAG</sequence>
<dbReference type="EMBL" id="CP016379">
    <property type="protein sequence ID" value="AZR74718.1"/>
    <property type="molecule type" value="Genomic_DNA"/>
</dbReference>
<organism evidence="10 11">
    <name type="scientific">Anoxybacter fermentans</name>
    <dbReference type="NCBI Taxonomy" id="1323375"/>
    <lineage>
        <taxon>Bacteria</taxon>
        <taxon>Bacillati</taxon>
        <taxon>Bacillota</taxon>
        <taxon>Clostridia</taxon>
        <taxon>Halanaerobiales</taxon>
        <taxon>Anoxybacter</taxon>
    </lineage>
</organism>
<dbReference type="GO" id="GO:0019843">
    <property type="term" value="F:rRNA binding"/>
    <property type="evidence" value="ECO:0007669"/>
    <property type="project" value="UniProtKB-UniRule"/>
</dbReference>
<protein>
    <recommendedName>
        <fullName evidence="6 7">Large ribosomal subunit protein uL3</fullName>
    </recommendedName>
</protein>
<comment type="subunit">
    <text evidence="7 9">Part of the 50S ribosomal subunit. Forms a cluster with proteins L14 and L19.</text>
</comment>
<dbReference type="InterPro" id="IPR000597">
    <property type="entry name" value="Ribosomal_uL3"/>
</dbReference>
<evidence type="ECO:0000256" key="9">
    <source>
        <dbReference type="RuleBase" id="RU003906"/>
    </source>
</evidence>
<dbReference type="GO" id="GO:0022625">
    <property type="term" value="C:cytosolic large ribosomal subunit"/>
    <property type="evidence" value="ECO:0007669"/>
    <property type="project" value="TreeGrafter"/>
</dbReference>
<dbReference type="KEGG" id="aft:BBF96_15870"/>
<accession>A0A3Q9HT03</accession>
<comment type="similarity">
    <text evidence="1 7 8">Belongs to the universal ribosomal protein uL3 family.</text>
</comment>
<dbReference type="HAMAP" id="MF_01325_B">
    <property type="entry name" value="Ribosomal_uL3_B"/>
    <property type="match status" value="1"/>
</dbReference>
<dbReference type="NCBIfam" id="TIGR03625">
    <property type="entry name" value="L3_bact"/>
    <property type="match status" value="1"/>
</dbReference>
<dbReference type="Gene3D" id="3.30.160.810">
    <property type="match status" value="1"/>
</dbReference>
<dbReference type="FunFam" id="3.30.160.810:FF:000001">
    <property type="entry name" value="50S ribosomal protein L3"/>
    <property type="match status" value="1"/>
</dbReference>
<evidence type="ECO:0000313" key="11">
    <source>
        <dbReference type="Proteomes" id="UP000267250"/>
    </source>
</evidence>
<dbReference type="PANTHER" id="PTHR11229:SF16">
    <property type="entry name" value="LARGE RIBOSOMAL SUBUNIT PROTEIN UL3C"/>
    <property type="match status" value="1"/>
</dbReference>
<evidence type="ECO:0000256" key="5">
    <source>
        <dbReference type="ARBA" id="ARBA00023274"/>
    </source>
</evidence>
<dbReference type="InterPro" id="IPR019926">
    <property type="entry name" value="Ribosomal_uL3_CS"/>
</dbReference>
<dbReference type="GO" id="GO:0003735">
    <property type="term" value="F:structural constituent of ribosome"/>
    <property type="evidence" value="ECO:0007669"/>
    <property type="project" value="UniProtKB-UniRule"/>
</dbReference>
<dbReference type="FunFam" id="2.40.30.10:FF:000004">
    <property type="entry name" value="50S ribosomal protein L3"/>
    <property type="match status" value="1"/>
</dbReference>
<evidence type="ECO:0000256" key="6">
    <source>
        <dbReference type="ARBA" id="ARBA00035243"/>
    </source>
</evidence>
<evidence type="ECO:0000256" key="3">
    <source>
        <dbReference type="ARBA" id="ARBA00022884"/>
    </source>
</evidence>
<dbReference type="PROSITE" id="PS00474">
    <property type="entry name" value="RIBOSOMAL_L3"/>
    <property type="match status" value="1"/>
</dbReference>
<dbReference type="GO" id="GO:0006412">
    <property type="term" value="P:translation"/>
    <property type="evidence" value="ECO:0007669"/>
    <property type="project" value="UniProtKB-UniRule"/>
</dbReference>
<dbReference type="Gene3D" id="2.40.30.10">
    <property type="entry name" value="Translation factors"/>
    <property type="match status" value="1"/>
</dbReference>
<dbReference type="AlphaFoldDB" id="A0A3Q9HT03"/>
<keyword evidence="4 7" id="KW-0689">Ribosomal protein</keyword>
<evidence type="ECO:0000256" key="8">
    <source>
        <dbReference type="RuleBase" id="RU003905"/>
    </source>
</evidence>
<dbReference type="InterPro" id="IPR019927">
    <property type="entry name" value="Ribosomal_uL3_bac/org-type"/>
</dbReference>
<keyword evidence="5 7" id="KW-0687">Ribonucleoprotein</keyword>
<evidence type="ECO:0000256" key="1">
    <source>
        <dbReference type="ARBA" id="ARBA00006540"/>
    </source>
</evidence>
<dbReference type="OrthoDB" id="9806135at2"/>
<gene>
    <name evidence="7" type="primary">rplC</name>
    <name evidence="10" type="ORF">BBF96_15870</name>
</gene>
<keyword evidence="2 7" id="KW-0699">rRNA-binding</keyword>
<keyword evidence="11" id="KW-1185">Reference proteome</keyword>
<proteinExistence type="inferred from homology"/>
<evidence type="ECO:0000256" key="4">
    <source>
        <dbReference type="ARBA" id="ARBA00022980"/>
    </source>
</evidence>
<dbReference type="InterPro" id="IPR009000">
    <property type="entry name" value="Transl_B-barrel_sf"/>
</dbReference>
<comment type="function">
    <text evidence="7 9">One of the primary rRNA binding proteins, it binds directly near the 3'-end of the 23S rRNA, where it nucleates assembly of the 50S subunit.</text>
</comment>
<evidence type="ECO:0000256" key="7">
    <source>
        <dbReference type="HAMAP-Rule" id="MF_01325"/>
    </source>
</evidence>
<name>A0A3Q9HT03_9FIRM</name>
<dbReference type="Pfam" id="PF00297">
    <property type="entry name" value="Ribosomal_L3"/>
    <property type="match status" value="1"/>
</dbReference>
<dbReference type="PANTHER" id="PTHR11229">
    <property type="entry name" value="50S RIBOSOMAL PROTEIN L3"/>
    <property type="match status" value="1"/>
</dbReference>